<organism evidence="2 3">
    <name type="scientific">Bipolaris victoriae (strain FI3)</name>
    <name type="common">Victoria blight of oats agent</name>
    <name type="synonym">Cochliobolus victoriae</name>
    <dbReference type="NCBI Taxonomy" id="930091"/>
    <lineage>
        <taxon>Eukaryota</taxon>
        <taxon>Fungi</taxon>
        <taxon>Dikarya</taxon>
        <taxon>Ascomycota</taxon>
        <taxon>Pezizomycotina</taxon>
        <taxon>Dothideomycetes</taxon>
        <taxon>Pleosporomycetidae</taxon>
        <taxon>Pleosporales</taxon>
        <taxon>Pleosporineae</taxon>
        <taxon>Pleosporaceae</taxon>
        <taxon>Bipolaris</taxon>
    </lineage>
</organism>
<dbReference type="Proteomes" id="UP000054337">
    <property type="component" value="Unassembled WGS sequence"/>
</dbReference>
<dbReference type="AlphaFoldDB" id="W7E9P2"/>
<keyword evidence="3" id="KW-1185">Reference proteome</keyword>
<sequence length="384" mass="44574">MTYQRQSLGSTWEGFTILPFSNSGFVPEGLGFRMYAHDSLPQERISTLDVGIGHPSREDQGPRRGETIEDSRYRKPWPHCADYIDGDRSFLAACDMVACVLYGYWRLLEKKIQAEGLEKLVDEQEEGFHNDTTRKDSTRLYNKQECHKYISLENLGRHLEIIPEEEFVYDRKEELFFDVTSPGFQRFYRQTIRNLGQANCVRVVLHFGPRQVTFPSEARILLGCHRVMEMAACFPSNTKVDIVLRGELCTYEVGNELFPPHGRWGLSGFKVPPTYLDDLIREVIYDEVSTKELHPITQQFISFLDRKQGGSWPDLLELDWVPYREQVVIDKGRYLGMRPKHAVVIEQIMRENSNVIHPTYVASHHRVGVRLERVSIVDGQTKWD</sequence>
<protein>
    <submittedName>
        <fullName evidence="2">Uncharacterized protein</fullName>
    </submittedName>
</protein>
<dbReference type="EMBL" id="KI968888">
    <property type="protein sequence ID" value="EUN20797.1"/>
    <property type="molecule type" value="Genomic_DNA"/>
</dbReference>
<feature type="region of interest" description="Disordered" evidence="1">
    <location>
        <begin position="50"/>
        <end position="69"/>
    </location>
</feature>
<reference evidence="2 3" key="1">
    <citation type="journal article" date="2013" name="PLoS Genet.">
        <title>Comparative genome structure, secondary metabolite, and effector coding capacity across Cochliobolus pathogens.</title>
        <authorList>
            <person name="Condon B.J."/>
            <person name="Leng Y."/>
            <person name="Wu D."/>
            <person name="Bushley K.E."/>
            <person name="Ohm R.A."/>
            <person name="Otillar R."/>
            <person name="Martin J."/>
            <person name="Schackwitz W."/>
            <person name="Grimwood J."/>
            <person name="MohdZainudin N."/>
            <person name="Xue C."/>
            <person name="Wang R."/>
            <person name="Manning V.A."/>
            <person name="Dhillon B."/>
            <person name="Tu Z.J."/>
            <person name="Steffenson B.J."/>
            <person name="Salamov A."/>
            <person name="Sun H."/>
            <person name="Lowry S."/>
            <person name="LaButti K."/>
            <person name="Han J."/>
            <person name="Copeland A."/>
            <person name="Lindquist E."/>
            <person name="Barry K."/>
            <person name="Schmutz J."/>
            <person name="Baker S.E."/>
            <person name="Ciuffetti L.M."/>
            <person name="Grigoriev I.V."/>
            <person name="Zhong S."/>
            <person name="Turgeon B.G."/>
        </authorList>
    </citation>
    <scope>NUCLEOTIDE SEQUENCE [LARGE SCALE GENOMIC DNA]</scope>
    <source>
        <strain evidence="2 3">FI3</strain>
    </source>
</reference>
<evidence type="ECO:0000313" key="3">
    <source>
        <dbReference type="Proteomes" id="UP000054337"/>
    </source>
</evidence>
<dbReference type="HOGENOM" id="CLU_719586_0_0_1"/>
<gene>
    <name evidence="2" type="ORF">COCVIDRAFT_21150</name>
</gene>
<proteinExistence type="predicted"/>
<dbReference type="RefSeq" id="XP_014550371.1">
    <property type="nucleotide sequence ID" value="XM_014694885.1"/>
</dbReference>
<accession>W7E9P2</accession>
<evidence type="ECO:0000313" key="2">
    <source>
        <dbReference type="EMBL" id="EUN20797.1"/>
    </source>
</evidence>
<feature type="compositionally biased region" description="Basic and acidic residues" evidence="1">
    <location>
        <begin position="55"/>
        <end position="69"/>
    </location>
</feature>
<dbReference type="GeneID" id="26252663"/>
<name>W7E9P2_BIPV3</name>
<evidence type="ECO:0000256" key="1">
    <source>
        <dbReference type="SAM" id="MobiDB-lite"/>
    </source>
</evidence>